<dbReference type="STRING" id="7370.A0A1I8NL07"/>
<evidence type="ECO:0000313" key="1">
    <source>
        <dbReference type="EnsemblMetazoa" id="MDOA016842-PA"/>
    </source>
</evidence>
<sequence length="137" mass="15555">MLTPYIDDEGLLRVHGRIDAASSLPYNTRRPIILPHSHVFTKLVTTPLPTTLYVERFGVISYSMTCRLMKAKPRAPLMGQLPKDRLTPCARPFQYTGVDYFGPLTVSIGRRTEKRWVALFTCLSVRAIHSINRLIAL</sequence>
<dbReference type="VEuPathDB" id="VectorBase:MDOMA2_020105"/>
<reference evidence="1" key="1">
    <citation type="submission" date="2020-05" db="UniProtKB">
        <authorList>
            <consortium name="EnsemblMetazoa"/>
        </authorList>
    </citation>
    <scope>IDENTIFICATION</scope>
    <source>
        <strain evidence="1">Aabys</strain>
    </source>
</reference>
<name>A0A1I8NL07_MUSDO</name>
<proteinExistence type="predicted"/>
<dbReference type="PANTHER" id="PTHR47331">
    <property type="entry name" value="PHD-TYPE DOMAIN-CONTAINING PROTEIN"/>
    <property type="match status" value="1"/>
</dbReference>
<dbReference type="EnsemblMetazoa" id="MDOA016842-RA">
    <property type="protein sequence ID" value="MDOA016842-PA"/>
    <property type="gene ID" value="MDOA016842"/>
</dbReference>
<dbReference type="AlphaFoldDB" id="A0A1I8NL07"/>
<accession>A0A1I8NL07</accession>
<protein>
    <submittedName>
        <fullName evidence="1">Uncharacterized protein</fullName>
    </submittedName>
</protein>
<dbReference type="VEuPathDB" id="VectorBase:MDOA016842"/>
<dbReference type="Gene3D" id="3.30.420.10">
    <property type="entry name" value="Ribonuclease H-like superfamily/Ribonuclease H"/>
    <property type="match status" value="1"/>
</dbReference>
<dbReference type="GO" id="GO:0003676">
    <property type="term" value="F:nucleic acid binding"/>
    <property type="evidence" value="ECO:0007669"/>
    <property type="project" value="InterPro"/>
</dbReference>
<dbReference type="InterPro" id="IPR036397">
    <property type="entry name" value="RNaseH_sf"/>
</dbReference>
<organism evidence="1">
    <name type="scientific">Musca domestica</name>
    <name type="common">House fly</name>
    <dbReference type="NCBI Taxonomy" id="7370"/>
    <lineage>
        <taxon>Eukaryota</taxon>
        <taxon>Metazoa</taxon>
        <taxon>Ecdysozoa</taxon>
        <taxon>Arthropoda</taxon>
        <taxon>Hexapoda</taxon>
        <taxon>Insecta</taxon>
        <taxon>Pterygota</taxon>
        <taxon>Neoptera</taxon>
        <taxon>Endopterygota</taxon>
        <taxon>Diptera</taxon>
        <taxon>Brachycera</taxon>
        <taxon>Muscomorpha</taxon>
        <taxon>Muscoidea</taxon>
        <taxon>Muscidae</taxon>
        <taxon>Musca</taxon>
    </lineage>
</organism>